<gene>
    <name evidence="1" type="ORF">EV192_101702</name>
</gene>
<name>A0A4R2K554_9PSEU</name>
<keyword evidence="2" id="KW-1185">Reference proteome</keyword>
<protein>
    <submittedName>
        <fullName evidence="1">Uncharacterized protein</fullName>
    </submittedName>
</protein>
<comment type="caution">
    <text evidence="1">The sequence shown here is derived from an EMBL/GenBank/DDBJ whole genome shotgun (WGS) entry which is preliminary data.</text>
</comment>
<accession>A0A4R2K554</accession>
<dbReference type="Proteomes" id="UP000295680">
    <property type="component" value="Unassembled WGS sequence"/>
</dbReference>
<dbReference type="EMBL" id="SLWS01000001">
    <property type="protein sequence ID" value="TCO64918.1"/>
    <property type="molecule type" value="Genomic_DNA"/>
</dbReference>
<sequence length="39" mass="4364">MLLYESEFLGLLLCITLLALALVLACAPEPDEIWWKSNA</sequence>
<evidence type="ECO:0000313" key="1">
    <source>
        <dbReference type="EMBL" id="TCO64918.1"/>
    </source>
</evidence>
<dbReference type="AlphaFoldDB" id="A0A4R2K554"/>
<reference evidence="1 2" key="1">
    <citation type="submission" date="2019-03" db="EMBL/GenBank/DDBJ databases">
        <title>Genomic Encyclopedia of Type Strains, Phase IV (KMG-IV): sequencing the most valuable type-strain genomes for metagenomic binning, comparative biology and taxonomic classification.</title>
        <authorList>
            <person name="Goeker M."/>
        </authorList>
    </citation>
    <scope>NUCLEOTIDE SEQUENCE [LARGE SCALE GENOMIC DNA]</scope>
    <source>
        <strain evidence="1 2">DSM 45934</strain>
    </source>
</reference>
<evidence type="ECO:0000313" key="2">
    <source>
        <dbReference type="Proteomes" id="UP000295680"/>
    </source>
</evidence>
<organism evidence="1 2">
    <name type="scientific">Actinocrispum wychmicini</name>
    <dbReference type="NCBI Taxonomy" id="1213861"/>
    <lineage>
        <taxon>Bacteria</taxon>
        <taxon>Bacillati</taxon>
        <taxon>Actinomycetota</taxon>
        <taxon>Actinomycetes</taxon>
        <taxon>Pseudonocardiales</taxon>
        <taxon>Pseudonocardiaceae</taxon>
        <taxon>Actinocrispum</taxon>
    </lineage>
</organism>
<proteinExistence type="predicted"/>